<evidence type="ECO:0000313" key="1">
    <source>
        <dbReference type="EMBL" id="TEB25203.1"/>
    </source>
</evidence>
<organism evidence="1 2">
    <name type="scientific">Coprinellus micaceus</name>
    <name type="common">Glistening ink-cap mushroom</name>
    <name type="synonym">Coprinus micaceus</name>
    <dbReference type="NCBI Taxonomy" id="71717"/>
    <lineage>
        <taxon>Eukaryota</taxon>
        <taxon>Fungi</taxon>
        <taxon>Dikarya</taxon>
        <taxon>Basidiomycota</taxon>
        <taxon>Agaricomycotina</taxon>
        <taxon>Agaricomycetes</taxon>
        <taxon>Agaricomycetidae</taxon>
        <taxon>Agaricales</taxon>
        <taxon>Agaricineae</taxon>
        <taxon>Psathyrellaceae</taxon>
        <taxon>Coprinellus</taxon>
    </lineage>
</organism>
<keyword evidence="2" id="KW-1185">Reference proteome</keyword>
<dbReference type="AlphaFoldDB" id="A0A4Y7STL2"/>
<accession>A0A4Y7STL2</accession>
<sequence>MSRGSALKTALTQRWMALPPSLSTSARRGNWLLINRREDLRSCIYILRATVSRR</sequence>
<evidence type="ECO:0000313" key="2">
    <source>
        <dbReference type="Proteomes" id="UP000298030"/>
    </source>
</evidence>
<gene>
    <name evidence="1" type="ORF">FA13DRAFT_1190862</name>
</gene>
<name>A0A4Y7STL2_COPMI</name>
<dbReference type="EMBL" id="QPFP01000059">
    <property type="protein sequence ID" value="TEB25203.1"/>
    <property type="molecule type" value="Genomic_DNA"/>
</dbReference>
<proteinExistence type="predicted"/>
<comment type="caution">
    <text evidence="1">The sequence shown here is derived from an EMBL/GenBank/DDBJ whole genome shotgun (WGS) entry which is preliminary data.</text>
</comment>
<dbReference type="Proteomes" id="UP000298030">
    <property type="component" value="Unassembled WGS sequence"/>
</dbReference>
<protein>
    <submittedName>
        <fullName evidence="1">Uncharacterized protein</fullName>
    </submittedName>
</protein>
<reference evidence="1 2" key="1">
    <citation type="journal article" date="2019" name="Nat. Ecol. Evol.">
        <title>Megaphylogeny resolves global patterns of mushroom evolution.</title>
        <authorList>
            <person name="Varga T."/>
            <person name="Krizsan K."/>
            <person name="Foldi C."/>
            <person name="Dima B."/>
            <person name="Sanchez-Garcia M."/>
            <person name="Sanchez-Ramirez S."/>
            <person name="Szollosi G.J."/>
            <person name="Szarkandi J.G."/>
            <person name="Papp V."/>
            <person name="Albert L."/>
            <person name="Andreopoulos W."/>
            <person name="Angelini C."/>
            <person name="Antonin V."/>
            <person name="Barry K.W."/>
            <person name="Bougher N.L."/>
            <person name="Buchanan P."/>
            <person name="Buyck B."/>
            <person name="Bense V."/>
            <person name="Catcheside P."/>
            <person name="Chovatia M."/>
            <person name="Cooper J."/>
            <person name="Damon W."/>
            <person name="Desjardin D."/>
            <person name="Finy P."/>
            <person name="Geml J."/>
            <person name="Haridas S."/>
            <person name="Hughes K."/>
            <person name="Justo A."/>
            <person name="Karasinski D."/>
            <person name="Kautmanova I."/>
            <person name="Kiss B."/>
            <person name="Kocsube S."/>
            <person name="Kotiranta H."/>
            <person name="LaButti K.M."/>
            <person name="Lechner B.E."/>
            <person name="Liimatainen K."/>
            <person name="Lipzen A."/>
            <person name="Lukacs Z."/>
            <person name="Mihaltcheva S."/>
            <person name="Morgado L.N."/>
            <person name="Niskanen T."/>
            <person name="Noordeloos M.E."/>
            <person name="Ohm R.A."/>
            <person name="Ortiz-Santana B."/>
            <person name="Ovrebo C."/>
            <person name="Racz N."/>
            <person name="Riley R."/>
            <person name="Savchenko A."/>
            <person name="Shiryaev A."/>
            <person name="Soop K."/>
            <person name="Spirin V."/>
            <person name="Szebenyi C."/>
            <person name="Tomsovsky M."/>
            <person name="Tulloss R.E."/>
            <person name="Uehling J."/>
            <person name="Grigoriev I.V."/>
            <person name="Vagvolgyi C."/>
            <person name="Papp T."/>
            <person name="Martin F.M."/>
            <person name="Miettinen O."/>
            <person name="Hibbett D.S."/>
            <person name="Nagy L.G."/>
        </authorList>
    </citation>
    <scope>NUCLEOTIDE SEQUENCE [LARGE SCALE GENOMIC DNA]</scope>
    <source>
        <strain evidence="1 2">FP101781</strain>
    </source>
</reference>